<keyword evidence="2" id="KW-0597">Phosphoprotein</keyword>
<sequence>MCEASRAEKGDHVTETDVTDAPWTPAGVRSWLVEHLALHLRVPEAEIDPDASLTGGGLDSVHAHTLCADIEDALGVYIEPPQLWEADTVNRLTAYLVERTN</sequence>
<dbReference type="AlphaFoldDB" id="A0A1I4Y5K8"/>
<dbReference type="Proteomes" id="UP000183413">
    <property type="component" value="Unassembled WGS sequence"/>
</dbReference>
<dbReference type="PROSITE" id="PS50075">
    <property type="entry name" value="CARRIER"/>
    <property type="match status" value="1"/>
</dbReference>
<protein>
    <submittedName>
        <fullName evidence="5">Acyl carrier protein</fullName>
    </submittedName>
</protein>
<evidence type="ECO:0000313" key="5">
    <source>
        <dbReference type="EMBL" id="SFN32849.1"/>
    </source>
</evidence>
<dbReference type="GO" id="GO:0031177">
    <property type="term" value="F:phosphopantetheine binding"/>
    <property type="evidence" value="ECO:0007669"/>
    <property type="project" value="InterPro"/>
</dbReference>
<evidence type="ECO:0000256" key="1">
    <source>
        <dbReference type="ARBA" id="ARBA00022450"/>
    </source>
</evidence>
<evidence type="ECO:0000256" key="2">
    <source>
        <dbReference type="ARBA" id="ARBA00022553"/>
    </source>
</evidence>
<evidence type="ECO:0000256" key="3">
    <source>
        <dbReference type="SAM" id="MobiDB-lite"/>
    </source>
</evidence>
<dbReference type="eggNOG" id="COG0236">
    <property type="taxonomic scope" value="Bacteria"/>
</dbReference>
<name>A0A1I4Y5K8_9ACTN</name>
<dbReference type="InterPro" id="IPR020806">
    <property type="entry name" value="PKS_PP-bd"/>
</dbReference>
<gene>
    <name evidence="5" type="ORF">SAMN04489713_1011177</name>
</gene>
<dbReference type="SMART" id="SM00823">
    <property type="entry name" value="PKS_PP"/>
    <property type="match status" value="1"/>
</dbReference>
<feature type="region of interest" description="Disordered" evidence="3">
    <location>
        <begin position="1"/>
        <end position="23"/>
    </location>
</feature>
<evidence type="ECO:0000313" key="6">
    <source>
        <dbReference type="Proteomes" id="UP000183413"/>
    </source>
</evidence>
<dbReference type="Pfam" id="PF00550">
    <property type="entry name" value="PP-binding"/>
    <property type="match status" value="1"/>
</dbReference>
<proteinExistence type="predicted"/>
<dbReference type="SUPFAM" id="SSF47336">
    <property type="entry name" value="ACP-like"/>
    <property type="match status" value="1"/>
</dbReference>
<evidence type="ECO:0000259" key="4">
    <source>
        <dbReference type="PROSITE" id="PS50075"/>
    </source>
</evidence>
<dbReference type="STRING" id="1993.SAMN04489713_1011177"/>
<dbReference type="InterPro" id="IPR036736">
    <property type="entry name" value="ACP-like_sf"/>
</dbReference>
<keyword evidence="6" id="KW-1185">Reference proteome</keyword>
<dbReference type="SMART" id="SM01294">
    <property type="entry name" value="PKS_PP_betabranch"/>
    <property type="match status" value="1"/>
</dbReference>
<reference evidence="5 6" key="1">
    <citation type="submission" date="2016-10" db="EMBL/GenBank/DDBJ databases">
        <authorList>
            <person name="de Groot N.N."/>
        </authorList>
    </citation>
    <scope>NUCLEOTIDE SEQUENCE [LARGE SCALE GENOMIC DNA]</scope>
    <source>
        <strain evidence="5 6">DSM 43067</strain>
    </source>
</reference>
<organism evidence="5 6">
    <name type="scientific">Actinomadura madurae</name>
    <dbReference type="NCBI Taxonomy" id="1993"/>
    <lineage>
        <taxon>Bacteria</taxon>
        <taxon>Bacillati</taxon>
        <taxon>Actinomycetota</taxon>
        <taxon>Actinomycetes</taxon>
        <taxon>Streptosporangiales</taxon>
        <taxon>Thermomonosporaceae</taxon>
        <taxon>Actinomadura</taxon>
    </lineage>
</organism>
<feature type="compositionally biased region" description="Basic and acidic residues" evidence="3">
    <location>
        <begin position="1"/>
        <end position="15"/>
    </location>
</feature>
<dbReference type="Gene3D" id="1.10.1200.10">
    <property type="entry name" value="ACP-like"/>
    <property type="match status" value="1"/>
</dbReference>
<feature type="domain" description="Carrier" evidence="4">
    <location>
        <begin position="26"/>
        <end position="100"/>
    </location>
</feature>
<accession>A0A1I4Y5K8</accession>
<dbReference type="InParanoid" id="A0A1I4Y5K8"/>
<dbReference type="InterPro" id="IPR009081">
    <property type="entry name" value="PP-bd_ACP"/>
</dbReference>
<keyword evidence="1" id="KW-0596">Phosphopantetheine</keyword>
<dbReference type="EMBL" id="FOVH01000001">
    <property type="protein sequence ID" value="SFN32849.1"/>
    <property type="molecule type" value="Genomic_DNA"/>
</dbReference>